<feature type="transmembrane region" description="Helical" evidence="1">
    <location>
        <begin position="130"/>
        <end position="150"/>
    </location>
</feature>
<keyword evidence="3" id="KW-1185">Reference proteome</keyword>
<dbReference type="STRING" id="87626.PTD2_09299"/>
<reference evidence="2 3" key="1">
    <citation type="submission" date="2006-02" db="EMBL/GenBank/DDBJ databases">
        <authorList>
            <person name="Moran M.A."/>
            <person name="Kjelleberg S."/>
            <person name="Egan S."/>
            <person name="Saunders N."/>
            <person name="Thomas T."/>
            <person name="Ferriera S."/>
            <person name="Johnson J."/>
            <person name="Kravitz S."/>
            <person name="Halpern A."/>
            <person name="Remington K."/>
            <person name="Beeson K."/>
            <person name="Tran B."/>
            <person name="Rogers Y.-H."/>
            <person name="Friedman R."/>
            <person name="Venter J.C."/>
        </authorList>
    </citation>
    <scope>NUCLEOTIDE SEQUENCE [LARGE SCALE GENOMIC DNA]</scope>
    <source>
        <strain evidence="2 3">D2</strain>
    </source>
</reference>
<dbReference type="HOGENOM" id="CLU_1633974_0_0_6"/>
<dbReference type="eggNOG" id="ENOG502ZENR">
    <property type="taxonomic scope" value="Bacteria"/>
</dbReference>
<dbReference type="EMBL" id="AAOH01000003">
    <property type="protein sequence ID" value="EAR29230.1"/>
    <property type="molecule type" value="Genomic_DNA"/>
</dbReference>
<organism evidence="2 3">
    <name type="scientific">Pseudoalteromonas tunicata D2</name>
    <dbReference type="NCBI Taxonomy" id="87626"/>
    <lineage>
        <taxon>Bacteria</taxon>
        <taxon>Pseudomonadati</taxon>
        <taxon>Pseudomonadota</taxon>
        <taxon>Gammaproteobacteria</taxon>
        <taxon>Alteromonadales</taxon>
        <taxon>Pseudoalteromonadaceae</taxon>
        <taxon>Pseudoalteromonas</taxon>
    </lineage>
</organism>
<dbReference type="Proteomes" id="UP000006201">
    <property type="component" value="Unassembled WGS sequence"/>
</dbReference>
<keyword evidence="1" id="KW-0472">Membrane</keyword>
<keyword evidence="1" id="KW-1133">Transmembrane helix</keyword>
<name>A4C9G5_9GAMM</name>
<accession>A4C9G5</accession>
<proteinExistence type="predicted"/>
<dbReference type="RefSeq" id="WP_009838491.1">
    <property type="nucleotide sequence ID" value="NZ_AAOH01000003.1"/>
</dbReference>
<feature type="transmembrane region" description="Helical" evidence="1">
    <location>
        <begin position="12"/>
        <end position="29"/>
    </location>
</feature>
<keyword evidence="1" id="KW-0812">Transmembrane</keyword>
<dbReference type="OrthoDB" id="6306757at2"/>
<feature type="transmembrane region" description="Helical" evidence="1">
    <location>
        <begin position="90"/>
        <end position="110"/>
    </location>
</feature>
<evidence type="ECO:0000256" key="1">
    <source>
        <dbReference type="SAM" id="Phobius"/>
    </source>
</evidence>
<comment type="caution">
    <text evidence="2">The sequence shown here is derived from an EMBL/GenBank/DDBJ whole genome shotgun (WGS) entry which is preliminary data.</text>
</comment>
<feature type="transmembrane region" description="Helical" evidence="1">
    <location>
        <begin position="36"/>
        <end position="56"/>
    </location>
</feature>
<dbReference type="AlphaFoldDB" id="A4C9G5"/>
<sequence>MFDINSLLNYLYNGQTISVCLAFILLYFIRDSKGAFFSLITAVFFLYGSLTQSLVYEYDIDFIYRYIFWSINDLIWMGCIAYFAIKDRLYLWQSIIGQLVVVLSPILQIFRLLDRHLWDLSYSDAIYKTTLPLINLAVVVICFLPLFLVLSSRIKSNKQLAN</sequence>
<feature type="transmembrane region" description="Helical" evidence="1">
    <location>
        <begin position="62"/>
        <end position="83"/>
    </location>
</feature>
<gene>
    <name evidence="2" type="ORF">PTD2_09299</name>
</gene>
<protein>
    <submittedName>
        <fullName evidence="2">Uncharacterized protein</fullName>
    </submittedName>
</protein>
<evidence type="ECO:0000313" key="3">
    <source>
        <dbReference type="Proteomes" id="UP000006201"/>
    </source>
</evidence>
<evidence type="ECO:0000313" key="2">
    <source>
        <dbReference type="EMBL" id="EAR29230.1"/>
    </source>
</evidence>